<evidence type="ECO:0000256" key="3">
    <source>
        <dbReference type="ARBA" id="ARBA00022692"/>
    </source>
</evidence>
<evidence type="ECO:0000256" key="2">
    <source>
        <dbReference type="ARBA" id="ARBA00022448"/>
    </source>
</evidence>
<dbReference type="OrthoDB" id="9799090at2"/>
<dbReference type="PANTHER" id="PTHR11537:SF254">
    <property type="entry name" value="POTASSIUM VOLTAGE-GATED CHANNEL PROTEIN SHAB"/>
    <property type="match status" value="1"/>
</dbReference>
<sequence length="258" mass="28087">MVTNAPRDAGETAATRRWEAASYWPLTVAALAFLIAYTFQVIGDLRGAWSTVTTVVVVTTWVMFIVDYLARLLLSRPRGLWVRRHLFDIVIVLVPTLRPVRLLGALTRITTFTRTAGSSLRARLLIYGTGAALLLIWMASLTVLNAERHAPGATITTFGNAVWWAFCTVTTVGYGDYTPVTIPGRVIAVFLMVGGVVLVGLIVASFSSWVVERAARGHEDQLPATRADVHEVMREIEVERASGERVGPGAADGPDARP</sequence>
<dbReference type="GO" id="GO:0005249">
    <property type="term" value="F:voltage-gated potassium channel activity"/>
    <property type="evidence" value="ECO:0007669"/>
    <property type="project" value="InterPro"/>
</dbReference>
<comment type="subcellular location">
    <subcellularLocation>
        <location evidence="1">Membrane</location>
        <topology evidence="1">Multi-pass membrane protein</topology>
    </subcellularLocation>
</comment>
<dbReference type="EMBL" id="VRSV01000002">
    <property type="protein sequence ID" value="TXK09757.1"/>
    <property type="molecule type" value="Genomic_DNA"/>
</dbReference>
<evidence type="ECO:0000259" key="9">
    <source>
        <dbReference type="Pfam" id="PF07885"/>
    </source>
</evidence>
<comment type="caution">
    <text evidence="10">The sequence shown here is derived from an EMBL/GenBank/DDBJ whole genome shotgun (WGS) entry which is preliminary data.</text>
</comment>
<evidence type="ECO:0000313" key="10">
    <source>
        <dbReference type="EMBL" id="TXK09757.1"/>
    </source>
</evidence>
<evidence type="ECO:0000256" key="1">
    <source>
        <dbReference type="ARBA" id="ARBA00004141"/>
    </source>
</evidence>
<proteinExistence type="predicted"/>
<organism evidence="10 11">
    <name type="scientific">Microbacterium hatanonis</name>
    <dbReference type="NCBI Taxonomy" id="404366"/>
    <lineage>
        <taxon>Bacteria</taxon>
        <taxon>Bacillati</taxon>
        <taxon>Actinomycetota</taxon>
        <taxon>Actinomycetes</taxon>
        <taxon>Micrococcales</taxon>
        <taxon>Microbacteriaceae</taxon>
        <taxon>Microbacterium</taxon>
    </lineage>
</organism>
<feature type="domain" description="Potassium channel" evidence="9">
    <location>
        <begin position="134"/>
        <end position="211"/>
    </location>
</feature>
<evidence type="ECO:0000313" key="11">
    <source>
        <dbReference type="Proteomes" id="UP000321034"/>
    </source>
</evidence>
<feature type="transmembrane region" description="Helical" evidence="8">
    <location>
        <begin position="186"/>
        <end position="211"/>
    </location>
</feature>
<dbReference type="InterPro" id="IPR013099">
    <property type="entry name" value="K_chnl_dom"/>
</dbReference>
<keyword evidence="7 10" id="KW-0407">Ion channel</keyword>
<evidence type="ECO:0000256" key="4">
    <source>
        <dbReference type="ARBA" id="ARBA00022989"/>
    </source>
</evidence>
<feature type="transmembrane region" description="Helical" evidence="8">
    <location>
        <begin position="153"/>
        <end position="174"/>
    </location>
</feature>
<dbReference type="InterPro" id="IPR028325">
    <property type="entry name" value="VG_K_chnl"/>
</dbReference>
<dbReference type="Gene3D" id="1.20.5.110">
    <property type="match status" value="1"/>
</dbReference>
<reference evidence="10 11" key="1">
    <citation type="submission" date="2019-08" db="EMBL/GenBank/DDBJ databases">
        <authorList>
            <person name="Dong K."/>
        </authorList>
    </citation>
    <scope>NUCLEOTIDE SEQUENCE [LARGE SCALE GENOMIC DNA]</scope>
    <source>
        <strain evidence="10 11">JCM14558</strain>
    </source>
</reference>
<gene>
    <name evidence="10" type="ORF">FVP77_12740</name>
</gene>
<feature type="transmembrane region" description="Helical" evidence="8">
    <location>
        <begin position="124"/>
        <end position="146"/>
    </location>
</feature>
<evidence type="ECO:0000256" key="6">
    <source>
        <dbReference type="ARBA" id="ARBA00023136"/>
    </source>
</evidence>
<keyword evidence="11" id="KW-1185">Reference proteome</keyword>
<name>A0A5C8HUY8_9MICO</name>
<feature type="transmembrane region" description="Helical" evidence="8">
    <location>
        <begin position="21"/>
        <end position="42"/>
    </location>
</feature>
<dbReference type="AlphaFoldDB" id="A0A5C8HUY8"/>
<evidence type="ECO:0000256" key="5">
    <source>
        <dbReference type="ARBA" id="ARBA00023065"/>
    </source>
</evidence>
<keyword evidence="4 8" id="KW-1133">Transmembrane helix</keyword>
<evidence type="ECO:0000256" key="7">
    <source>
        <dbReference type="ARBA" id="ARBA00023303"/>
    </source>
</evidence>
<dbReference type="Proteomes" id="UP000321034">
    <property type="component" value="Unassembled WGS sequence"/>
</dbReference>
<keyword evidence="3 8" id="KW-0812">Transmembrane</keyword>
<keyword evidence="2" id="KW-0813">Transport</keyword>
<dbReference type="SUPFAM" id="SSF81324">
    <property type="entry name" value="Voltage-gated potassium channels"/>
    <property type="match status" value="1"/>
</dbReference>
<dbReference type="RefSeq" id="WP_147894959.1">
    <property type="nucleotide sequence ID" value="NZ_BAAANR010000001.1"/>
</dbReference>
<feature type="transmembrane region" description="Helical" evidence="8">
    <location>
        <begin position="48"/>
        <end position="74"/>
    </location>
</feature>
<keyword evidence="6 8" id="KW-0472">Membrane</keyword>
<protein>
    <submittedName>
        <fullName evidence="10">Potassium channel family protein</fullName>
    </submittedName>
</protein>
<accession>A0A5C8HUY8</accession>
<evidence type="ECO:0000256" key="8">
    <source>
        <dbReference type="SAM" id="Phobius"/>
    </source>
</evidence>
<dbReference type="GO" id="GO:0001508">
    <property type="term" value="P:action potential"/>
    <property type="evidence" value="ECO:0007669"/>
    <property type="project" value="TreeGrafter"/>
</dbReference>
<dbReference type="Gene3D" id="1.10.287.70">
    <property type="match status" value="1"/>
</dbReference>
<dbReference type="PANTHER" id="PTHR11537">
    <property type="entry name" value="VOLTAGE-GATED POTASSIUM CHANNEL"/>
    <property type="match status" value="1"/>
</dbReference>
<dbReference type="Pfam" id="PF07885">
    <property type="entry name" value="Ion_trans_2"/>
    <property type="match status" value="1"/>
</dbReference>
<keyword evidence="5" id="KW-0406">Ion transport</keyword>
<dbReference type="GO" id="GO:0008076">
    <property type="term" value="C:voltage-gated potassium channel complex"/>
    <property type="evidence" value="ECO:0007669"/>
    <property type="project" value="InterPro"/>
</dbReference>